<evidence type="ECO:0000256" key="1">
    <source>
        <dbReference type="SAM" id="MobiDB-lite"/>
    </source>
</evidence>
<feature type="compositionally biased region" description="Basic and acidic residues" evidence="1">
    <location>
        <begin position="72"/>
        <end position="84"/>
    </location>
</feature>
<organism evidence="2 3">
    <name type="scientific">Pelobates cultripes</name>
    <name type="common">Western spadefoot toad</name>
    <dbReference type="NCBI Taxonomy" id="61616"/>
    <lineage>
        <taxon>Eukaryota</taxon>
        <taxon>Metazoa</taxon>
        <taxon>Chordata</taxon>
        <taxon>Craniata</taxon>
        <taxon>Vertebrata</taxon>
        <taxon>Euteleostomi</taxon>
        <taxon>Amphibia</taxon>
        <taxon>Batrachia</taxon>
        <taxon>Anura</taxon>
        <taxon>Pelobatoidea</taxon>
        <taxon>Pelobatidae</taxon>
        <taxon>Pelobates</taxon>
    </lineage>
</organism>
<feature type="region of interest" description="Disordered" evidence="1">
    <location>
        <begin position="1"/>
        <end position="94"/>
    </location>
</feature>
<dbReference type="AlphaFoldDB" id="A0AAD1SAZ9"/>
<feature type="compositionally biased region" description="Low complexity" evidence="1">
    <location>
        <begin position="1"/>
        <end position="14"/>
    </location>
</feature>
<dbReference type="Proteomes" id="UP001295444">
    <property type="component" value="Chromosome 05"/>
</dbReference>
<sequence>MAAASKRAGGSASGNCRREKAGSEKGRKIEPRTPGNWESESKGNRGHKCDKIAELELRGWSTPSSRGSLHRAHTDSRDYRRPRDTALYSSTGTG</sequence>
<feature type="compositionally biased region" description="Basic and acidic residues" evidence="1">
    <location>
        <begin position="39"/>
        <end position="57"/>
    </location>
</feature>
<evidence type="ECO:0000313" key="3">
    <source>
        <dbReference type="Proteomes" id="UP001295444"/>
    </source>
</evidence>
<dbReference type="EMBL" id="OW240916">
    <property type="protein sequence ID" value="CAH2295765.1"/>
    <property type="molecule type" value="Genomic_DNA"/>
</dbReference>
<name>A0AAD1SAZ9_PELCU</name>
<protein>
    <submittedName>
        <fullName evidence="2">Uncharacterized protein</fullName>
    </submittedName>
</protein>
<accession>A0AAD1SAZ9</accession>
<keyword evidence="3" id="KW-1185">Reference proteome</keyword>
<gene>
    <name evidence="2" type="ORF">PECUL_23A007376</name>
</gene>
<evidence type="ECO:0000313" key="2">
    <source>
        <dbReference type="EMBL" id="CAH2295765.1"/>
    </source>
</evidence>
<feature type="compositionally biased region" description="Basic and acidic residues" evidence="1">
    <location>
        <begin position="16"/>
        <end position="31"/>
    </location>
</feature>
<reference evidence="2" key="1">
    <citation type="submission" date="2022-03" db="EMBL/GenBank/DDBJ databases">
        <authorList>
            <person name="Alioto T."/>
            <person name="Alioto T."/>
            <person name="Gomez Garrido J."/>
        </authorList>
    </citation>
    <scope>NUCLEOTIDE SEQUENCE</scope>
</reference>
<proteinExistence type="predicted"/>